<name>A0A316E1W1_9FLAO</name>
<dbReference type="InterPro" id="IPR027396">
    <property type="entry name" value="DsrEFH-like"/>
</dbReference>
<accession>A0A316E1W1</accession>
<gene>
    <name evidence="1" type="ORF">LX92_01582</name>
</gene>
<dbReference type="Gene3D" id="3.40.1260.10">
    <property type="entry name" value="DsrEFH-like"/>
    <property type="match status" value="1"/>
</dbReference>
<comment type="caution">
    <text evidence="1">The sequence shown here is derived from an EMBL/GenBank/DDBJ whole genome shotgun (WGS) entry which is preliminary data.</text>
</comment>
<organism evidence="1 2">
    <name type="scientific">Maribacter polysiphoniae</name>
    <dbReference type="NCBI Taxonomy" id="429344"/>
    <lineage>
        <taxon>Bacteria</taxon>
        <taxon>Pseudomonadati</taxon>
        <taxon>Bacteroidota</taxon>
        <taxon>Flavobacteriia</taxon>
        <taxon>Flavobacteriales</taxon>
        <taxon>Flavobacteriaceae</taxon>
        <taxon>Maribacter</taxon>
    </lineage>
</organism>
<dbReference type="Proteomes" id="UP000245667">
    <property type="component" value="Unassembled WGS sequence"/>
</dbReference>
<dbReference type="Pfam" id="PF02635">
    <property type="entry name" value="DsrE"/>
    <property type="match status" value="1"/>
</dbReference>
<sequence length="157" mass="17422">MKNLGLLFISGLMMFSCNEIPKTASNMNQEKESVVLAEPVKDGMLIHITKGYDDPHRVLMALKMATMMAVDKDVLVYMDIDAVGLLVKEAKDLNHPGFESAHTYIKQLVEKNVGVYACPTCIKVAGFTPGDLMEGVQAAQKDKFFDFTKGRIITLDY</sequence>
<evidence type="ECO:0000313" key="1">
    <source>
        <dbReference type="EMBL" id="PWK23996.1"/>
    </source>
</evidence>
<reference evidence="1 2" key="1">
    <citation type="submission" date="2018-05" db="EMBL/GenBank/DDBJ databases">
        <title>Genomic Encyclopedia of Archaeal and Bacterial Type Strains, Phase II (KMG-II): from individual species to whole genera.</title>
        <authorList>
            <person name="Goeker M."/>
        </authorList>
    </citation>
    <scope>NUCLEOTIDE SEQUENCE [LARGE SCALE GENOMIC DNA]</scope>
    <source>
        <strain evidence="1 2">DSM 23514</strain>
    </source>
</reference>
<dbReference type="InterPro" id="IPR003787">
    <property type="entry name" value="Sulphur_relay_DsrE/F-like"/>
</dbReference>
<dbReference type="SUPFAM" id="SSF75169">
    <property type="entry name" value="DsrEFH-like"/>
    <property type="match status" value="1"/>
</dbReference>
<dbReference type="AlphaFoldDB" id="A0A316E1W1"/>
<evidence type="ECO:0000313" key="2">
    <source>
        <dbReference type="Proteomes" id="UP000245667"/>
    </source>
</evidence>
<dbReference type="RefSeq" id="WP_211315842.1">
    <property type="nucleotide sequence ID" value="NZ_CAJQNU010000087.1"/>
</dbReference>
<dbReference type="EMBL" id="QGGQ01000003">
    <property type="protein sequence ID" value="PWK23996.1"/>
    <property type="molecule type" value="Genomic_DNA"/>
</dbReference>
<proteinExistence type="predicted"/>
<protein>
    <submittedName>
        <fullName evidence="1">Putative peroxiredoxin</fullName>
    </submittedName>
</protein>
<dbReference type="PROSITE" id="PS51257">
    <property type="entry name" value="PROKAR_LIPOPROTEIN"/>
    <property type="match status" value="1"/>
</dbReference>